<evidence type="ECO:0000313" key="2">
    <source>
        <dbReference type="EMBL" id="GEP96172.1"/>
    </source>
</evidence>
<dbReference type="NCBIfam" id="NF005841">
    <property type="entry name" value="PRK07758.1"/>
    <property type="match status" value="1"/>
</dbReference>
<evidence type="ECO:0000313" key="3">
    <source>
        <dbReference type="Proteomes" id="UP000321436"/>
    </source>
</evidence>
<dbReference type="InterPro" id="IPR011260">
    <property type="entry name" value="RNAP_asu_C"/>
</dbReference>
<dbReference type="SUPFAM" id="SSF47789">
    <property type="entry name" value="C-terminal domain of RNA polymerase alpha subunit"/>
    <property type="match status" value="1"/>
</dbReference>
<dbReference type="GO" id="GO:0003677">
    <property type="term" value="F:DNA binding"/>
    <property type="evidence" value="ECO:0007669"/>
    <property type="project" value="InterPro"/>
</dbReference>
<reference evidence="2 3" key="1">
    <citation type="submission" date="2019-07" db="EMBL/GenBank/DDBJ databases">
        <title>Whole genome shotgun sequence of Chitinophaga cymbidii NBRC 109752.</title>
        <authorList>
            <person name="Hosoyama A."/>
            <person name="Uohara A."/>
            <person name="Ohji S."/>
            <person name="Ichikawa N."/>
        </authorList>
    </citation>
    <scope>NUCLEOTIDE SEQUENCE [LARGE SCALE GENOMIC DNA]</scope>
    <source>
        <strain evidence="2 3">NBRC 109752</strain>
    </source>
</reference>
<comment type="caution">
    <text evidence="2">The sequence shown here is derived from an EMBL/GenBank/DDBJ whole genome shotgun (WGS) entry which is preliminary data.</text>
</comment>
<gene>
    <name evidence="2" type="ORF">CCY01nite_24320</name>
</gene>
<protein>
    <recommendedName>
        <fullName evidence="1">RNA polymerase alpha subunit C-terminal domain-containing protein</fullName>
    </recommendedName>
</protein>
<sequence length="97" mass="10647">MVATEKSLRTCENGHQYYKSSDCPTCPVCENERKPGEGFLSILSAPARRALEHEGITTVEQLAKRSEKEIMKLHGMGPASLPKLRAALSEEGLSFKA</sequence>
<feature type="domain" description="RNA polymerase alpha subunit C-terminal" evidence="1">
    <location>
        <begin position="43"/>
        <end position="90"/>
    </location>
</feature>
<dbReference type="GO" id="GO:0006351">
    <property type="term" value="P:DNA-templated transcription"/>
    <property type="evidence" value="ECO:0007669"/>
    <property type="project" value="InterPro"/>
</dbReference>
<accession>A0A512RKG8</accession>
<dbReference type="EMBL" id="BKAU01000002">
    <property type="protein sequence ID" value="GEP96172.1"/>
    <property type="molecule type" value="Genomic_DNA"/>
</dbReference>
<dbReference type="Proteomes" id="UP000321436">
    <property type="component" value="Unassembled WGS sequence"/>
</dbReference>
<evidence type="ECO:0000259" key="1">
    <source>
        <dbReference type="Pfam" id="PF03118"/>
    </source>
</evidence>
<dbReference type="Pfam" id="PF03118">
    <property type="entry name" value="RNA_pol_A_CTD"/>
    <property type="match status" value="1"/>
</dbReference>
<dbReference type="RefSeq" id="WP_146861744.1">
    <property type="nucleotide sequence ID" value="NZ_BKAU01000002.1"/>
</dbReference>
<dbReference type="Gene3D" id="1.10.150.20">
    <property type="entry name" value="5' to 3' exonuclease, C-terminal subdomain"/>
    <property type="match status" value="1"/>
</dbReference>
<keyword evidence="3" id="KW-1185">Reference proteome</keyword>
<organism evidence="2 3">
    <name type="scientific">Chitinophaga cymbidii</name>
    <dbReference type="NCBI Taxonomy" id="1096750"/>
    <lineage>
        <taxon>Bacteria</taxon>
        <taxon>Pseudomonadati</taxon>
        <taxon>Bacteroidota</taxon>
        <taxon>Chitinophagia</taxon>
        <taxon>Chitinophagales</taxon>
        <taxon>Chitinophagaceae</taxon>
        <taxon>Chitinophaga</taxon>
    </lineage>
</organism>
<name>A0A512RKG8_9BACT</name>
<dbReference type="GO" id="GO:0003899">
    <property type="term" value="F:DNA-directed RNA polymerase activity"/>
    <property type="evidence" value="ECO:0007669"/>
    <property type="project" value="InterPro"/>
</dbReference>
<dbReference type="AlphaFoldDB" id="A0A512RKG8"/>
<dbReference type="OrthoDB" id="7950977at2"/>
<proteinExistence type="predicted"/>